<dbReference type="Proteomes" id="UP001479436">
    <property type="component" value="Unassembled WGS sequence"/>
</dbReference>
<sequence length="583" mass="66540">MEANILEEQTASSLPREQPGIVYEEYQGPITDMTSIELDKENIQPTRRGRSAAALAQVFESSADERSQYLQQRRTNFENELESLGELDDPLDVYHRYVKWTIENYPQGHNQQSNLVPLLERATRHFLDDKRYVNDPRYLRMWLLYAQQVRDPKVIFSFLIRNNIGMDLAAFYEEYSDLLESLNRLDQADEILQLGINRKAQPLERLLKRYKEFQRRMTLSVAQEEDQPNTSQLTERNRSVLGRKVSSTRSAHPNLGASAGQGRDRGGIRSGMPLAQKPNKKLSIFSDTESGRSVVPDSSAAPWSDLGTDVSRRKENIREATKWKGVTLSQTSRTRVQPTERLEIFQDEELEKSEAKHLSLNPNALVDQTQKPSEDGLLFNDPLRNFPKQEPSGNEVQSNNPRKPLTSARLPSQTQKTGQKEQPSKGRPKAEKMIVDTNSVYQKDKEISLEEMRASLEQYRYQDVHYSTSTCNTKTEISNNQSLNSSQMPSPTINTKAALADIMEIFNQPLQHENNQEYSSMARTSHTKGHSFQTPPKSKSISDESTREKGFTIFQDADARILPSHQGSSSQAKPSKKLNIFRD</sequence>
<evidence type="ECO:0000313" key="3">
    <source>
        <dbReference type="EMBL" id="KAK9710785.1"/>
    </source>
</evidence>
<feature type="domain" description="BUB1 N-terminal" evidence="2">
    <location>
        <begin position="77"/>
        <end position="239"/>
    </location>
</feature>
<accession>A0ABR2VYZ3</accession>
<dbReference type="EMBL" id="JASJQH010007320">
    <property type="protein sequence ID" value="KAK9710785.1"/>
    <property type="molecule type" value="Genomic_DNA"/>
</dbReference>
<dbReference type="InterPro" id="IPR013212">
    <property type="entry name" value="Mad3/Bub1_I"/>
</dbReference>
<comment type="caution">
    <text evidence="3">The sequence shown here is derived from an EMBL/GenBank/DDBJ whole genome shotgun (WGS) entry which is preliminary data.</text>
</comment>
<reference evidence="3 4" key="1">
    <citation type="submission" date="2023-04" db="EMBL/GenBank/DDBJ databases">
        <title>Genome of Basidiobolus ranarum AG-B5.</title>
        <authorList>
            <person name="Stajich J.E."/>
            <person name="Carter-House D."/>
            <person name="Gryganskyi A."/>
        </authorList>
    </citation>
    <scope>NUCLEOTIDE SEQUENCE [LARGE SCALE GENOMIC DNA]</scope>
    <source>
        <strain evidence="3 4">AG-B5</strain>
    </source>
</reference>
<organism evidence="3 4">
    <name type="scientific">Basidiobolus ranarum</name>
    <dbReference type="NCBI Taxonomy" id="34480"/>
    <lineage>
        <taxon>Eukaryota</taxon>
        <taxon>Fungi</taxon>
        <taxon>Fungi incertae sedis</taxon>
        <taxon>Zoopagomycota</taxon>
        <taxon>Entomophthoromycotina</taxon>
        <taxon>Basidiobolomycetes</taxon>
        <taxon>Basidiobolales</taxon>
        <taxon>Basidiobolaceae</taxon>
        <taxon>Basidiobolus</taxon>
    </lineage>
</organism>
<feature type="compositionally biased region" description="Polar residues" evidence="1">
    <location>
        <begin position="520"/>
        <end position="539"/>
    </location>
</feature>
<dbReference type="Pfam" id="PF08311">
    <property type="entry name" value="Mad3_BUB1_I"/>
    <property type="match status" value="1"/>
</dbReference>
<dbReference type="InterPro" id="IPR015661">
    <property type="entry name" value="Bub1/Mad3"/>
</dbReference>
<dbReference type="PROSITE" id="PS51489">
    <property type="entry name" value="BUB1_N"/>
    <property type="match status" value="1"/>
</dbReference>
<feature type="compositionally biased region" description="Polar residues" evidence="1">
    <location>
        <begin position="391"/>
        <end position="401"/>
    </location>
</feature>
<keyword evidence="4" id="KW-1185">Reference proteome</keyword>
<dbReference type="SMART" id="SM00777">
    <property type="entry name" value="Mad3_BUB1_I"/>
    <property type="match status" value="1"/>
</dbReference>
<feature type="compositionally biased region" description="Basic and acidic residues" evidence="1">
    <location>
        <begin position="540"/>
        <end position="550"/>
    </location>
</feature>
<feature type="region of interest" description="Disordered" evidence="1">
    <location>
        <begin position="1"/>
        <end position="20"/>
    </location>
</feature>
<dbReference type="PANTHER" id="PTHR14030:SF4">
    <property type="entry name" value="BUB1 KINASE, ISOFORM A-RELATED"/>
    <property type="match status" value="1"/>
</dbReference>
<dbReference type="GO" id="GO:0004674">
    <property type="term" value="F:protein serine/threonine kinase activity"/>
    <property type="evidence" value="ECO:0007669"/>
    <property type="project" value="UniProtKB-EC"/>
</dbReference>
<gene>
    <name evidence="3" type="primary">BUB1_4</name>
    <name evidence="3" type="ORF">K7432_008209</name>
</gene>
<dbReference type="PANTHER" id="PTHR14030">
    <property type="entry name" value="MITOTIC CHECKPOINT SERINE/THREONINE-PROTEIN KINASE BUB1"/>
    <property type="match status" value="1"/>
</dbReference>
<proteinExistence type="predicted"/>
<feature type="region of interest" description="Disordered" evidence="1">
    <location>
        <begin position="520"/>
        <end position="583"/>
    </location>
</feature>
<feature type="region of interest" description="Disordered" evidence="1">
    <location>
        <begin position="221"/>
        <end position="307"/>
    </location>
</feature>
<name>A0ABR2VYZ3_9FUNG</name>
<feature type="compositionally biased region" description="Basic and acidic residues" evidence="1">
    <location>
        <begin position="418"/>
        <end position="433"/>
    </location>
</feature>
<evidence type="ECO:0000313" key="4">
    <source>
        <dbReference type="Proteomes" id="UP001479436"/>
    </source>
</evidence>
<feature type="region of interest" description="Disordered" evidence="1">
    <location>
        <begin position="359"/>
        <end position="433"/>
    </location>
</feature>
<protein>
    <submittedName>
        <fullName evidence="3">Protein kinase, variant 2</fullName>
        <ecNumber evidence="3">2.7.11.1</ecNumber>
    </submittedName>
</protein>
<keyword evidence="3" id="KW-0418">Kinase</keyword>
<feature type="compositionally biased region" description="Polar residues" evidence="1">
    <location>
        <begin position="360"/>
        <end position="371"/>
    </location>
</feature>
<dbReference type="Gene3D" id="1.25.40.430">
    <property type="match status" value="1"/>
</dbReference>
<keyword evidence="3" id="KW-0808">Transferase</keyword>
<evidence type="ECO:0000256" key="1">
    <source>
        <dbReference type="SAM" id="MobiDB-lite"/>
    </source>
</evidence>
<evidence type="ECO:0000259" key="2">
    <source>
        <dbReference type="PROSITE" id="PS51489"/>
    </source>
</evidence>
<dbReference type="EC" id="2.7.11.1" evidence="3"/>